<feature type="transmembrane region" description="Helical" evidence="1">
    <location>
        <begin position="26"/>
        <end position="47"/>
    </location>
</feature>
<keyword evidence="1" id="KW-0472">Membrane</keyword>
<dbReference type="PANTHER" id="PTHR10811">
    <property type="entry name" value="FRINGE-RELATED"/>
    <property type="match status" value="1"/>
</dbReference>
<dbReference type="FunFam" id="3.90.550.50:FF:000030">
    <property type="entry name" value="Fringe-related protein"/>
    <property type="match status" value="1"/>
</dbReference>
<reference evidence="2" key="1">
    <citation type="submission" date="2020-05" db="EMBL/GenBank/DDBJ databases">
        <title>WGS assembly of Panicum virgatum.</title>
        <authorList>
            <person name="Lovell J.T."/>
            <person name="Jenkins J."/>
            <person name="Shu S."/>
            <person name="Juenger T.E."/>
            <person name="Schmutz J."/>
        </authorList>
    </citation>
    <scope>NUCLEOTIDE SEQUENCE</scope>
    <source>
        <strain evidence="2">AP13</strain>
    </source>
</reference>
<evidence type="ECO:0000313" key="3">
    <source>
        <dbReference type="Proteomes" id="UP000823388"/>
    </source>
</evidence>
<name>A0A8T0N1I0_PANVG</name>
<keyword evidence="1" id="KW-1133">Transmembrane helix</keyword>
<dbReference type="Proteomes" id="UP000823388">
    <property type="component" value="Chromosome 9N"/>
</dbReference>
<evidence type="ECO:0000256" key="1">
    <source>
        <dbReference type="SAM" id="Phobius"/>
    </source>
</evidence>
<protein>
    <submittedName>
        <fullName evidence="2">Uncharacterized protein</fullName>
    </submittedName>
</protein>
<evidence type="ECO:0000313" key="2">
    <source>
        <dbReference type="EMBL" id="KAG2541839.1"/>
    </source>
</evidence>
<keyword evidence="1" id="KW-0812">Transmembrane</keyword>
<comment type="caution">
    <text evidence="2">The sequence shown here is derived from an EMBL/GenBank/DDBJ whole genome shotgun (WGS) entry which is preliminary data.</text>
</comment>
<dbReference type="EMBL" id="CM029054">
    <property type="protein sequence ID" value="KAG2541839.1"/>
    <property type="molecule type" value="Genomic_DNA"/>
</dbReference>
<dbReference type="Pfam" id="PF04646">
    <property type="entry name" value="DUF604"/>
    <property type="match status" value="1"/>
</dbReference>
<sequence>MLHKWKAVEGGGCAGVAGGGDQRRRCVAASLSMLIAATLAFLAYVAFFPNDGAGGLYRLWRCQGCAGELGESPGDEAPAADGPSPSRAAREPTTLSHIVFGIGASARTWDQRRGYAELWWRPDQMRGHVWLDEEPVSPWPAATCPPYRVSADASRFGDRASAARMARIVADSFLAVAAELGNDTARDEPRWFVMGDDDTVFFPDNLVAVLRKYDHGEMYYVGAPSESVEQDVMHSYGMAFGGGGFAVSYPAAAALAKAIDGCLDRYVYFYGSDQRVQACLTELGVPLTREPGFHQVDIRGDAYGMLAAHPVAPLVSLHHLDHIQPISPRGKTALEAVRPLVAASRLDPARALQQSICYQRGPGYVWSVSVAWGYTAQLYPWAVAPHDLEVPLQTFRTWRSWADGPFVFNTRPLSPRDACARPAIFFLSAARNGTATTVTEYARHDAASPPEKECDRASFRAASTVHTVRVIAPRMSEGDWRRVSAAAAATGASRDAAMLTFLCATMFSGPAAAVLQDEADEMGLGAGGADTALRPGRAHVAVISSPRQRIHEDSTAVV</sequence>
<accession>A0A8T0N1I0</accession>
<dbReference type="Gene3D" id="3.90.550.50">
    <property type="match status" value="1"/>
</dbReference>
<gene>
    <name evidence="2" type="ORF">PVAP13_9NG703700</name>
</gene>
<proteinExistence type="predicted"/>
<dbReference type="InterPro" id="IPR006740">
    <property type="entry name" value="DUF604"/>
</dbReference>
<keyword evidence="3" id="KW-1185">Reference proteome</keyword>
<organism evidence="2 3">
    <name type="scientific">Panicum virgatum</name>
    <name type="common">Blackwell switchgrass</name>
    <dbReference type="NCBI Taxonomy" id="38727"/>
    <lineage>
        <taxon>Eukaryota</taxon>
        <taxon>Viridiplantae</taxon>
        <taxon>Streptophyta</taxon>
        <taxon>Embryophyta</taxon>
        <taxon>Tracheophyta</taxon>
        <taxon>Spermatophyta</taxon>
        <taxon>Magnoliopsida</taxon>
        <taxon>Liliopsida</taxon>
        <taxon>Poales</taxon>
        <taxon>Poaceae</taxon>
        <taxon>PACMAD clade</taxon>
        <taxon>Panicoideae</taxon>
        <taxon>Panicodae</taxon>
        <taxon>Paniceae</taxon>
        <taxon>Panicinae</taxon>
        <taxon>Panicum</taxon>
        <taxon>Panicum sect. Hiantes</taxon>
    </lineage>
</organism>
<dbReference type="AlphaFoldDB" id="A0A8T0N1I0"/>